<dbReference type="Gene3D" id="3.40.50.720">
    <property type="entry name" value="NAD(P)-binding Rossmann-like Domain"/>
    <property type="match status" value="1"/>
</dbReference>
<proteinExistence type="predicted"/>
<dbReference type="GO" id="GO:0004029">
    <property type="term" value="F:aldehyde dehydrogenase (NAD+) activity"/>
    <property type="evidence" value="ECO:0007669"/>
    <property type="project" value="TreeGrafter"/>
</dbReference>
<dbReference type="GO" id="GO:0005737">
    <property type="term" value="C:cytoplasm"/>
    <property type="evidence" value="ECO:0007669"/>
    <property type="project" value="TreeGrafter"/>
</dbReference>
<feature type="domain" description="NAD-dependent epimerase/dehydratase" evidence="1">
    <location>
        <begin position="10"/>
        <end position="219"/>
    </location>
</feature>
<evidence type="ECO:0000259" key="1">
    <source>
        <dbReference type="Pfam" id="PF01370"/>
    </source>
</evidence>
<reference evidence="2 3" key="1">
    <citation type="submission" date="2024-02" db="EMBL/GenBank/DDBJ databases">
        <title>Genome analysis and characterization of Microbaculum marinisediminis sp. nov., isolated from marine sediment.</title>
        <authorList>
            <person name="Du Z.-J."/>
            <person name="Ye Y.-Q."/>
            <person name="Zhang Z.-R."/>
            <person name="Yuan S.-M."/>
            <person name="Zhang X.-Y."/>
        </authorList>
    </citation>
    <scope>NUCLEOTIDE SEQUENCE [LARGE SCALE GENOMIC DNA]</scope>
    <source>
        <strain evidence="2 3">SDUM1044001</strain>
    </source>
</reference>
<dbReference type="Pfam" id="PF01370">
    <property type="entry name" value="Epimerase"/>
    <property type="match status" value="1"/>
</dbReference>
<dbReference type="EMBL" id="JAZHOF010000001">
    <property type="protein sequence ID" value="MEJ8570210.1"/>
    <property type="molecule type" value="Genomic_DNA"/>
</dbReference>
<dbReference type="AlphaFoldDB" id="A0AAW9RN02"/>
<protein>
    <submittedName>
        <fullName evidence="2">NAD(P)H-binding protein</fullName>
    </submittedName>
</protein>
<comment type="caution">
    <text evidence="2">The sequence shown here is derived from an EMBL/GenBank/DDBJ whole genome shotgun (WGS) entry which is preliminary data.</text>
</comment>
<dbReference type="PANTHER" id="PTHR48079:SF6">
    <property type="entry name" value="NAD(P)-BINDING DOMAIN-CONTAINING PROTEIN-RELATED"/>
    <property type="match status" value="1"/>
</dbReference>
<evidence type="ECO:0000313" key="3">
    <source>
        <dbReference type="Proteomes" id="UP001378188"/>
    </source>
</evidence>
<dbReference type="InterPro" id="IPR001509">
    <property type="entry name" value="Epimerase_deHydtase"/>
</dbReference>
<organism evidence="2 3">
    <name type="scientific">Microbaculum marinum</name>
    <dbReference type="NCBI Taxonomy" id="1764581"/>
    <lineage>
        <taxon>Bacteria</taxon>
        <taxon>Pseudomonadati</taxon>
        <taxon>Pseudomonadota</taxon>
        <taxon>Alphaproteobacteria</taxon>
        <taxon>Hyphomicrobiales</taxon>
        <taxon>Tepidamorphaceae</taxon>
        <taxon>Microbaculum</taxon>
    </lineage>
</organism>
<keyword evidence="3" id="KW-1185">Reference proteome</keyword>
<name>A0AAW9RN02_9HYPH</name>
<dbReference type="Proteomes" id="UP001378188">
    <property type="component" value="Unassembled WGS sequence"/>
</dbReference>
<gene>
    <name evidence="2" type="ORF">V3328_01890</name>
</gene>
<accession>A0AAW9RN02</accession>
<evidence type="ECO:0000313" key="2">
    <source>
        <dbReference type="EMBL" id="MEJ8570210.1"/>
    </source>
</evidence>
<dbReference type="InterPro" id="IPR051783">
    <property type="entry name" value="NAD(P)-dependent_oxidoreduct"/>
</dbReference>
<dbReference type="PANTHER" id="PTHR48079">
    <property type="entry name" value="PROTEIN YEEZ"/>
    <property type="match status" value="1"/>
</dbReference>
<dbReference type="InterPro" id="IPR036291">
    <property type="entry name" value="NAD(P)-bd_dom_sf"/>
</dbReference>
<sequence length="334" mass="36278">MEYLANTPTALVVGAHGRFGRVVAGEFARRGWRVRGLVRHGGAGGDAVLPATVDVTGGDARSAHDMIAAADGADVIVNAANPAYRNWDPAVLEIAEAVIAAARTSGAVHLFPGNVYNYGWPMPELLSEMTAQRPSTRKGSIRVEAERRFREAADVHGVRTIVLRAGDLYGGTGRGSWFDLVVAEHLSSGRMTYPGPLNVPHAWAYLPDLAATFEALARRRGEFDAFEAFHFPGHTVTGEDMAAAFEAALGRPVRSNRMPWWVVRLGAPFVRDWREISEMAYLWHVPHRLDGAKLEMALGDIPTTSFERAVSDSLAALGFETRPMEPSARSLVPV</sequence>
<dbReference type="RefSeq" id="WP_340327945.1">
    <property type="nucleotide sequence ID" value="NZ_JAZHOF010000001.1"/>
</dbReference>
<dbReference type="SUPFAM" id="SSF51735">
    <property type="entry name" value="NAD(P)-binding Rossmann-fold domains"/>
    <property type="match status" value="1"/>
</dbReference>